<dbReference type="EC" id="2.7.11.1" evidence="1"/>
<dbReference type="Pfam" id="PF00069">
    <property type="entry name" value="Pkinase"/>
    <property type="match status" value="1"/>
</dbReference>
<dbReference type="InterPro" id="IPR050235">
    <property type="entry name" value="CK1_Ser-Thr_kinase"/>
</dbReference>
<evidence type="ECO:0000256" key="1">
    <source>
        <dbReference type="ARBA" id="ARBA00012513"/>
    </source>
</evidence>
<dbReference type="InterPro" id="IPR017441">
    <property type="entry name" value="Protein_kinase_ATP_BS"/>
</dbReference>
<evidence type="ECO:0000259" key="4">
    <source>
        <dbReference type="PROSITE" id="PS50011"/>
    </source>
</evidence>
<dbReference type="AlphaFoldDB" id="A0A6C0JL41"/>
<reference evidence="5" key="1">
    <citation type="journal article" date="2020" name="Nature">
        <title>Giant virus diversity and host interactions through global metagenomics.</title>
        <authorList>
            <person name="Schulz F."/>
            <person name="Roux S."/>
            <person name="Paez-Espino D."/>
            <person name="Jungbluth S."/>
            <person name="Walsh D.A."/>
            <person name="Denef V.J."/>
            <person name="McMahon K.D."/>
            <person name="Konstantinidis K.T."/>
            <person name="Eloe-Fadrosh E.A."/>
            <person name="Kyrpides N.C."/>
            <person name="Woyke T."/>
        </authorList>
    </citation>
    <scope>NUCLEOTIDE SEQUENCE</scope>
    <source>
        <strain evidence="5">GVMAG-M-3300027747-57</strain>
    </source>
</reference>
<dbReference type="PROSITE" id="PS00108">
    <property type="entry name" value="PROTEIN_KINASE_ST"/>
    <property type="match status" value="1"/>
</dbReference>
<dbReference type="Gene3D" id="1.10.510.10">
    <property type="entry name" value="Transferase(Phosphotransferase) domain 1"/>
    <property type="match status" value="1"/>
</dbReference>
<organism evidence="5">
    <name type="scientific">viral metagenome</name>
    <dbReference type="NCBI Taxonomy" id="1070528"/>
    <lineage>
        <taxon>unclassified sequences</taxon>
        <taxon>metagenomes</taxon>
        <taxon>organismal metagenomes</taxon>
    </lineage>
</organism>
<accession>A0A6C0JL41</accession>
<dbReference type="SUPFAM" id="SSF56112">
    <property type="entry name" value="Protein kinase-like (PK-like)"/>
    <property type="match status" value="1"/>
</dbReference>
<keyword evidence="3" id="KW-0067">ATP-binding</keyword>
<evidence type="ECO:0000313" key="5">
    <source>
        <dbReference type="EMBL" id="QHU06319.1"/>
    </source>
</evidence>
<dbReference type="GO" id="GO:0004674">
    <property type="term" value="F:protein serine/threonine kinase activity"/>
    <property type="evidence" value="ECO:0007669"/>
    <property type="project" value="UniProtKB-EC"/>
</dbReference>
<evidence type="ECO:0000256" key="2">
    <source>
        <dbReference type="ARBA" id="ARBA00022741"/>
    </source>
</evidence>
<proteinExistence type="predicted"/>
<dbReference type="PROSITE" id="PS00107">
    <property type="entry name" value="PROTEIN_KINASE_ATP"/>
    <property type="match status" value="1"/>
</dbReference>
<evidence type="ECO:0000256" key="3">
    <source>
        <dbReference type="ARBA" id="ARBA00022840"/>
    </source>
</evidence>
<keyword evidence="2" id="KW-0547">Nucleotide-binding</keyword>
<dbReference type="PANTHER" id="PTHR11909">
    <property type="entry name" value="CASEIN KINASE-RELATED"/>
    <property type="match status" value="1"/>
</dbReference>
<protein>
    <recommendedName>
        <fullName evidence="1">non-specific serine/threonine protein kinase</fullName>
        <ecNumber evidence="1">2.7.11.1</ecNumber>
    </recommendedName>
</protein>
<dbReference type="Gene3D" id="3.30.200.20">
    <property type="entry name" value="Phosphorylase Kinase, domain 1"/>
    <property type="match status" value="1"/>
</dbReference>
<dbReference type="InterPro" id="IPR008271">
    <property type="entry name" value="Ser/Thr_kinase_AS"/>
</dbReference>
<dbReference type="PROSITE" id="PS50011">
    <property type="entry name" value="PROTEIN_KINASE_DOM"/>
    <property type="match status" value="1"/>
</dbReference>
<dbReference type="EMBL" id="MN740431">
    <property type="protein sequence ID" value="QHU06319.1"/>
    <property type="molecule type" value="Genomic_DNA"/>
</dbReference>
<dbReference type="InterPro" id="IPR000719">
    <property type="entry name" value="Prot_kinase_dom"/>
</dbReference>
<dbReference type="GO" id="GO:0005524">
    <property type="term" value="F:ATP binding"/>
    <property type="evidence" value="ECO:0007669"/>
    <property type="project" value="UniProtKB-KW"/>
</dbReference>
<name>A0A6C0JL41_9ZZZZ</name>
<feature type="domain" description="Protein kinase" evidence="4">
    <location>
        <begin position="11"/>
        <end position="280"/>
    </location>
</feature>
<sequence>MNGKKVLNKKYNFLEKIGHGNFGSVYKGINQKNGEHVAIKSENRNSPIKLLKNETSILKYLYDYGSRITPIVYWFGVDNEFNYLIMSYYEISLYDYCNQNSLSIDKINKIMYASIDILETIHKNYIIHCDIKPQNFMISNEELFLIDFGFSRFFIDENKKPLCDLGSQNIIGTPKYVSYNIHNGNMPSCRDDLISLGYIYLYLCCRELPWDNLKINNTTFEYDDLHILNFKNQQRKNLKEWENLEKLCLQVNEKIHKFLNYCYLLKYDSTPEYTILKTLFT</sequence>
<dbReference type="InterPro" id="IPR011009">
    <property type="entry name" value="Kinase-like_dom_sf"/>
</dbReference>
<dbReference type="SMART" id="SM00220">
    <property type="entry name" value="S_TKc"/>
    <property type="match status" value="1"/>
</dbReference>